<dbReference type="Proteomes" id="UP001283361">
    <property type="component" value="Unassembled WGS sequence"/>
</dbReference>
<evidence type="ECO:0000313" key="2">
    <source>
        <dbReference type="Proteomes" id="UP001283361"/>
    </source>
</evidence>
<proteinExistence type="predicted"/>
<protein>
    <submittedName>
        <fullName evidence="1">Uncharacterized protein</fullName>
    </submittedName>
</protein>
<evidence type="ECO:0000313" key="1">
    <source>
        <dbReference type="EMBL" id="KAK3768928.1"/>
    </source>
</evidence>
<dbReference type="EMBL" id="JAWDGP010003996">
    <property type="protein sequence ID" value="KAK3768928.1"/>
    <property type="molecule type" value="Genomic_DNA"/>
</dbReference>
<organism evidence="1 2">
    <name type="scientific">Elysia crispata</name>
    <name type="common">lettuce slug</name>
    <dbReference type="NCBI Taxonomy" id="231223"/>
    <lineage>
        <taxon>Eukaryota</taxon>
        <taxon>Metazoa</taxon>
        <taxon>Spiralia</taxon>
        <taxon>Lophotrochozoa</taxon>
        <taxon>Mollusca</taxon>
        <taxon>Gastropoda</taxon>
        <taxon>Heterobranchia</taxon>
        <taxon>Euthyneura</taxon>
        <taxon>Panpulmonata</taxon>
        <taxon>Sacoglossa</taxon>
        <taxon>Placobranchoidea</taxon>
        <taxon>Plakobranchidae</taxon>
        <taxon>Elysia</taxon>
    </lineage>
</organism>
<keyword evidence="2" id="KW-1185">Reference proteome</keyword>
<dbReference type="AlphaFoldDB" id="A0AAE1DGT0"/>
<comment type="caution">
    <text evidence="1">The sequence shown here is derived from an EMBL/GenBank/DDBJ whole genome shotgun (WGS) entry which is preliminary data.</text>
</comment>
<gene>
    <name evidence="1" type="ORF">RRG08_060364</name>
</gene>
<sequence length="100" mass="11577">MSDGSSLLLTACSPRYLRHMTVSGDVNLERQNLVFGDDYQEKKMTVEERHLQKLHWQGNHKVIKLFISRENADAWDIVYSARIAEINQRQSETRSGPMVT</sequence>
<accession>A0AAE1DGT0</accession>
<name>A0AAE1DGT0_9GAST</name>
<reference evidence="1" key="1">
    <citation type="journal article" date="2023" name="G3 (Bethesda)">
        <title>A reference genome for the long-term kleptoplast-retaining sea slug Elysia crispata morphotype clarki.</title>
        <authorList>
            <person name="Eastman K.E."/>
            <person name="Pendleton A.L."/>
            <person name="Shaikh M.A."/>
            <person name="Suttiyut T."/>
            <person name="Ogas R."/>
            <person name="Tomko P."/>
            <person name="Gavelis G."/>
            <person name="Widhalm J.R."/>
            <person name="Wisecaver J.H."/>
        </authorList>
    </citation>
    <scope>NUCLEOTIDE SEQUENCE</scope>
    <source>
        <strain evidence="1">ECLA1</strain>
    </source>
</reference>